<feature type="non-terminal residue" evidence="1">
    <location>
        <position position="108"/>
    </location>
</feature>
<reference evidence="1 2" key="1">
    <citation type="submission" date="2014-06" db="EMBL/GenBank/DDBJ databases">
        <title>Genome evolution of avian class.</title>
        <authorList>
            <person name="Zhang G."/>
            <person name="Li C."/>
        </authorList>
    </citation>
    <scope>NUCLEOTIDE SEQUENCE [LARGE SCALE GENOMIC DNA]</scope>
    <source>
        <strain evidence="1">BGI_N305</strain>
    </source>
</reference>
<evidence type="ECO:0008006" key="3">
    <source>
        <dbReference type="Google" id="ProtNLM"/>
    </source>
</evidence>
<name>A0A093PYJ0_9PASS</name>
<evidence type="ECO:0000313" key="2">
    <source>
        <dbReference type="Proteomes" id="UP000053258"/>
    </source>
</evidence>
<keyword evidence="2" id="KW-1185">Reference proteome</keyword>
<protein>
    <recommendedName>
        <fullName evidence="3">MROH9 protein</fullName>
    </recommendedName>
</protein>
<accession>A0A093PYJ0</accession>
<feature type="non-terminal residue" evidence="1">
    <location>
        <position position="1"/>
    </location>
</feature>
<dbReference type="EMBL" id="KL669757">
    <property type="protein sequence ID" value="KFW77072.1"/>
    <property type="molecule type" value="Genomic_DNA"/>
</dbReference>
<organism evidence="1 2">
    <name type="scientific">Manacus vitellinus</name>
    <name type="common">golden-collared manakin</name>
    <dbReference type="NCBI Taxonomy" id="328815"/>
    <lineage>
        <taxon>Eukaryota</taxon>
        <taxon>Metazoa</taxon>
        <taxon>Chordata</taxon>
        <taxon>Craniata</taxon>
        <taxon>Vertebrata</taxon>
        <taxon>Euteleostomi</taxon>
        <taxon>Archelosauria</taxon>
        <taxon>Archosauria</taxon>
        <taxon>Dinosauria</taxon>
        <taxon>Saurischia</taxon>
        <taxon>Theropoda</taxon>
        <taxon>Coelurosauria</taxon>
        <taxon>Aves</taxon>
        <taxon>Neognathae</taxon>
        <taxon>Neoaves</taxon>
        <taxon>Telluraves</taxon>
        <taxon>Australaves</taxon>
        <taxon>Passeriformes</taxon>
        <taxon>Pipridae</taxon>
        <taxon>Manacus</taxon>
    </lineage>
</organism>
<gene>
    <name evidence="1" type="ORF">N305_07855</name>
</gene>
<evidence type="ECO:0000313" key="1">
    <source>
        <dbReference type="EMBL" id="KFW77072.1"/>
    </source>
</evidence>
<dbReference type="AlphaFoldDB" id="A0A093PYJ0"/>
<sequence>RAAAIMWRTIISSGRTVGKVLPELLCVMEDWPMHSMSTSDGDETDVFALAATRVIWEILQMFRFTESLTEYSPHLLVALLFQVLISTEQTPEEVDTFWRGCWQQHDLP</sequence>
<proteinExistence type="predicted"/>
<dbReference type="Proteomes" id="UP000053258">
    <property type="component" value="Unassembled WGS sequence"/>
</dbReference>
<dbReference type="OrthoDB" id="9421177at2759"/>